<keyword evidence="5" id="KW-1185">Reference proteome</keyword>
<dbReference type="RefSeq" id="WP_115563984.1">
    <property type="nucleotide sequence ID" value="NZ_QRGR01000003.1"/>
</dbReference>
<dbReference type="Pfam" id="PF01522">
    <property type="entry name" value="Polysacc_deac_1"/>
    <property type="match status" value="2"/>
</dbReference>
<dbReference type="OrthoDB" id="9778320at2"/>
<dbReference type="PANTHER" id="PTHR34216">
    <property type="match status" value="1"/>
</dbReference>
<dbReference type="InterPro" id="IPR011330">
    <property type="entry name" value="Glyco_hydro/deAcase_b/a-brl"/>
</dbReference>
<dbReference type="GO" id="GO:0005975">
    <property type="term" value="P:carbohydrate metabolic process"/>
    <property type="evidence" value="ECO:0007669"/>
    <property type="project" value="InterPro"/>
</dbReference>
<protein>
    <submittedName>
        <fullName evidence="4">Polysaccharide deacetylase family protein</fullName>
    </submittedName>
</protein>
<evidence type="ECO:0000256" key="1">
    <source>
        <dbReference type="ARBA" id="ARBA00004613"/>
    </source>
</evidence>
<dbReference type="GO" id="GO:0016810">
    <property type="term" value="F:hydrolase activity, acting on carbon-nitrogen (but not peptide) bonds"/>
    <property type="evidence" value="ECO:0007669"/>
    <property type="project" value="InterPro"/>
</dbReference>
<dbReference type="CDD" id="cd10918">
    <property type="entry name" value="CE4_NodB_like_5s_6s"/>
    <property type="match status" value="1"/>
</dbReference>
<dbReference type="AlphaFoldDB" id="A0A3D8LH03"/>
<dbReference type="SUPFAM" id="SSF88713">
    <property type="entry name" value="Glycoside hydrolase/deacetylase"/>
    <property type="match status" value="1"/>
</dbReference>
<dbReference type="Proteomes" id="UP000256708">
    <property type="component" value="Unassembled WGS sequence"/>
</dbReference>
<evidence type="ECO:0000313" key="4">
    <source>
        <dbReference type="EMBL" id="RDV16710.1"/>
    </source>
</evidence>
<dbReference type="PROSITE" id="PS51677">
    <property type="entry name" value="NODB"/>
    <property type="match status" value="1"/>
</dbReference>
<accession>A0A3D8LH03</accession>
<organism evidence="4 5">
    <name type="scientific">Pontibacter diazotrophicus</name>
    <dbReference type="NCBI Taxonomy" id="1400979"/>
    <lineage>
        <taxon>Bacteria</taxon>
        <taxon>Pseudomonadati</taxon>
        <taxon>Bacteroidota</taxon>
        <taxon>Cytophagia</taxon>
        <taxon>Cytophagales</taxon>
        <taxon>Hymenobacteraceae</taxon>
        <taxon>Pontibacter</taxon>
    </lineage>
</organism>
<feature type="domain" description="NodB homology" evidence="3">
    <location>
        <begin position="73"/>
        <end position="339"/>
    </location>
</feature>
<name>A0A3D8LH03_9BACT</name>
<proteinExistence type="predicted"/>
<evidence type="ECO:0000256" key="2">
    <source>
        <dbReference type="ARBA" id="ARBA00022729"/>
    </source>
</evidence>
<dbReference type="InterPro" id="IPR051398">
    <property type="entry name" value="Polysacch_Deacetylase"/>
</dbReference>
<dbReference type="Gene3D" id="3.20.20.370">
    <property type="entry name" value="Glycoside hydrolase/deacetylase"/>
    <property type="match status" value="1"/>
</dbReference>
<dbReference type="InterPro" id="IPR002509">
    <property type="entry name" value="NODB_dom"/>
</dbReference>
<keyword evidence="2" id="KW-0732">Signal</keyword>
<comment type="subcellular location">
    <subcellularLocation>
        <location evidence="1">Secreted</location>
    </subcellularLocation>
</comment>
<reference evidence="5" key="1">
    <citation type="submission" date="2018-08" db="EMBL/GenBank/DDBJ databases">
        <authorList>
            <person name="Liu Z.-W."/>
            <person name="Du Z.-J."/>
        </authorList>
    </citation>
    <scope>NUCLEOTIDE SEQUENCE [LARGE SCALE GENOMIC DNA]</scope>
    <source>
        <strain evidence="5">H4X</strain>
    </source>
</reference>
<sequence>MKAQLRHIYYKYIAPKALVLMYHRVAEPESDVWEVAVSSANFEQQLQVLKQYYRVVPLKEMVERLKNGVVERNTIAITFDDGYVDNYQTAKPLLEKYCLPATFFITSGNVGQQKEFWWDELEHLILFSESLPAVMDLEVAGASIAFNLEEEAQLTQSLRQQHKAWKSCEQEPPSKRSLLFYRLWEKLKPLPVSEQQAALQKIRDWAGAAASARPDCRSMSREELKDLGQGELFDLGAHTVSHAALAYHAPQFQEKEIEENKCFLEEIAQKRIDLLTYPYGNYNNETMAIAERVAFAAAFTTEEKAVIRNANRYRLGRFQVKNMAAPEFKKQLQLWKYSI</sequence>
<dbReference type="GO" id="GO:0005576">
    <property type="term" value="C:extracellular region"/>
    <property type="evidence" value="ECO:0007669"/>
    <property type="project" value="UniProtKB-SubCell"/>
</dbReference>
<dbReference type="EMBL" id="QRGR01000003">
    <property type="protein sequence ID" value="RDV16710.1"/>
    <property type="molecule type" value="Genomic_DNA"/>
</dbReference>
<dbReference type="PANTHER" id="PTHR34216:SF3">
    <property type="entry name" value="POLY-BETA-1,6-N-ACETYL-D-GLUCOSAMINE N-DEACETYLASE"/>
    <property type="match status" value="1"/>
</dbReference>
<evidence type="ECO:0000313" key="5">
    <source>
        <dbReference type="Proteomes" id="UP000256708"/>
    </source>
</evidence>
<gene>
    <name evidence="4" type="ORF">DXT99_02695</name>
</gene>
<evidence type="ECO:0000259" key="3">
    <source>
        <dbReference type="PROSITE" id="PS51677"/>
    </source>
</evidence>
<comment type="caution">
    <text evidence="4">The sequence shown here is derived from an EMBL/GenBank/DDBJ whole genome shotgun (WGS) entry which is preliminary data.</text>
</comment>